<evidence type="ECO:0000313" key="5">
    <source>
        <dbReference type="Proteomes" id="UP000265882"/>
    </source>
</evidence>
<evidence type="ECO:0000313" key="4">
    <source>
        <dbReference type="EMBL" id="RJP26178.1"/>
    </source>
</evidence>
<dbReference type="InterPro" id="IPR001789">
    <property type="entry name" value="Sig_transdc_resp-reg_receiver"/>
</dbReference>
<dbReference type="Proteomes" id="UP000265882">
    <property type="component" value="Unassembled WGS sequence"/>
</dbReference>
<protein>
    <submittedName>
        <fullName evidence="4">Response regulator</fullName>
    </submittedName>
</protein>
<feature type="modified residue" description="4-aspartylphosphate" evidence="2">
    <location>
        <position position="54"/>
    </location>
</feature>
<evidence type="ECO:0000259" key="3">
    <source>
        <dbReference type="PROSITE" id="PS50110"/>
    </source>
</evidence>
<dbReference type="SMART" id="SM00448">
    <property type="entry name" value="REC"/>
    <property type="match status" value="1"/>
</dbReference>
<dbReference type="EMBL" id="QZKU01000012">
    <property type="protein sequence ID" value="RJP26178.1"/>
    <property type="molecule type" value="Genomic_DNA"/>
</dbReference>
<keyword evidence="1 2" id="KW-0597">Phosphoprotein</keyword>
<sequence length="132" mass="14424">MMSARILVVEDNAHIILGIRMALEARGFEVLVAKDGLAAMEMAFDVKPDIILLDLIIPKLDGFAVLDGLRKNAATQQIPVVVISAKAGEEDIRRARELGARDYLVKPFDPQELAAAVERTLADTAPMKEKKS</sequence>
<accession>A0A3A4P0B0</accession>
<dbReference type="PANTHER" id="PTHR44591">
    <property type="entry name" value="STRESS RESPONSE REGULATOR PROTEIN 1"/>
    <property type="match status" value="1"/>
</dbReference>
<dbReference type="PANTHER" id="PTHR44591:SF3">
    <property type="entry name" value="RESPONSE REGULATORY DOMAIN-CONTAINING PROTEIN"/>
    <property type="match status" value="1"/>
</dbReference>
<name>A0A3A4P0B0_ABYX5</name>
<dbReference type="InterPro" id="IPR050595">
    <property type="entry name" value="Bact_response_regulator"/>
</dbReference>
<dbReference type="PROSITE" id="PS50110">
    <property type="entry name" value="RESPONSE_REGULATORY"/>
    <property type="match status" value="1"/>
</dbReference>
<reference evidence="4 5" key="1">
    <citation type="journal article" date="2017" name="ISME J.">
        <title>Energy and carbon metabolisms in a deep terrestrial subsurface fluid microbial community.</title>
        <authorList>
            <person name="Momper L."/>
            <person name="Jungbluth S.P."/>
            <person name="Lee M.D."/>
            <person name="Amend J.P."/>
        </authorList>
    </citation>
    <scope>NUCLEOTIDE SEQUENCE [LARGE SCALE GENOMIC DNA]</scope>
    <source>
        <strain evidence="4">SURF_5</strain>
    </source>
</reference>
<proteinExistence type="predicted"/>
<dbReference type="AlphaFoldDB" id="A0A3A4P0B0"/>
<gene>
    <name evidence="4" type="ORF">C4520_01065</name>
</gene>
<evidence type="ECO:0000256" key="2">
    <source>
        <dbReference type="PROSITE-ProRule" id="PRU00169"/>
    </source>
</evidence>
<dbReference type="Pfam" id="PF00072">
    <property type="entry name" value="Response_reg"/>
    <property type="match status" value="1"/>
</dbReference>
<feature type="domain" description="Response regulatory" evidence="3">
    <location>
        <begin position="5"/>
        <end position="121"/>
    </location>
</feature>
<dbReference type="InterPro" id="IPR011006">
    <property type="entry name" value="CheY-like_superfamily"/>
</dbReference>
<dbReference type="SUPFAM" id="SSF52172">
    <property type="entry name" value="CheY-like"/>
    <property type="match status" value="1"/>
</dbReference>
<dbReference type="Gene3D" id="3.40.50.2300">
    <property type="match status" value="1"/>
</dbReference>
<dbReference type="GO" id="GO:0000160">
    <property type="term" value="P:phosphorelay signal transduction system"/>
    <property type="evidence" value="ECO:0007669"/>
    <property type="project" value="InterPro"/>
</dbReference>
<organism evidence="4 5">
    <name type="scientific">Abyssobacteria bacterium (strain SURF_5)</name>
    <dbReference type="NCBI Taxonomy" id="2093360"/>
    <lineage>
        <taxon>Bacteria</taxon>
        <taxon>Pseudomonadati</taxon>
        <taxon>Candidatus Hydrogenedentota</taxon>
        <taxon>Candidatus Abyssobacteria</taxon>
    </lineage>
</organism>
<comment type="caution">
    <text evidence="4">The sequence shown here is derived from an EMBL/GenBank/DDBJ whole genome shotgun (WGS) entry which is preliminary data.</text>
</comment>
<evidence type="ECO:0000256" key="1">
    <source>
        <dbReference type="ARBA" id="ARBA00022553"/>
    </source>
</evidence>